<dbReference type="GO" id="GO:0003677">
    <property type="term" value="F:DNA binding"/>
    <property type="evidence" value="ECO:0007669"/>
    <property type="project" value="UniProtKB-KW"/>
</dbReference>
<evidence type="ECO:0000256" key="1">
    <source>
        <dbReference type="PROSITE-ProRule" id="PRU00169"/>
    </source>
</evidence>
<dbReference type="EMBL" id="BJCL01000002">
    <property type="protein sequence ID" value="GCL62200.1"/>
    <property type="molecule type" value="Genomic_DNA"/>
</dbReference>
<keyword evidence="4" id="KW-0238">DNA-binding</keyword>
<name>A0A480AN73_9BURK</name>
<dbReference type="PANTHER" id="PTHR37299:SF1">
    <property type="entry name" value="STAGE 0 SPORULATION PROTEIN A HOMOLOG"/>
    <property type="match status" value="1"/>
</dbReference>
<dbReference type="PROSITE" id="PS50930">
    <property type="entry name" value="HTH_LYTTR"/>
    <property type="match status" value="1"/>
</dbReference>
<reference evidence="4" key="1">
    <citation type="journal article" date="2019" name="Int. J. Syst. Evol. Microbiol.">
        <title>Aquabacterium pictum sp. nov., the first aerobic bacteriochlorophyll a-containing fresh water bacterium in the genus Aquabacterium of the class Betaproteobacteria.</title>
        <authorList>
            <person name="Hirose S."/>
            <person name="Tank M."/>
            <person name="Hara E."/>
            <person name="Tamaki H."/>
            <person name="Mori K."/>
            <person name="Takaichi S."/>
            <person name="Haruta S."/>
            <person name="Hanada S."/>
        </authorList>
    </citation>
    <scope>NUCLEOTIDE SEQUENCE</scope>
    <source>
        <strain evidence="4">W35</strain>
    </source>
</reference>
<keyword evidence="1" id="KW-0597">Phosphoprotein</keyword>
<dbReference type="Pfam" id="PF04397">
    <property type="entry name" value="LytTR"/>
    <property type="match status" value="1"/>
</dbReference>
<evidence type="ECO:0000313" key="4">
    <source>
        <dbReference type="EMBL" id="GCL62200.1"/>
    </source>
</evidence>
<dbReference type="InterPro" id="IPR046947">
    <property type="entry name" value="LytR-like"/>
</dbReference>
<dbReference type="InterPro" id="IPR001789">
    <property type="entry name" value="Sig_transdc_resp-reg_receiver"/>
</dbReference>
<comment type="caution">
    <text evidence="4">The sequence shown here is derived from an EMBL/GenBank/DDBJ whole genome shotgun (WGS) entry which is preliminary data.</text>
</comment>
<protein>
    <submittedName>
        <fullName evidence="4">DNA-binding response regulator</fullName>
    </submittedName>
</protein>
<dbReference type="InterPro" id="IPR011006">
    <property type="entry name" value="CheY-like_superfamily"/>
</dbReference>
<dbReference type="PROSITE" id="PS50110">
    <property type="entry name" value="RESPONSE_REGULATORY"/>
    <property type="match status" value="1"/>
</dbReference>
<dbReference type="Pfam" id="PF00072">
    <property type="entry name" value="Response_reg"/>
    <property type="match status" value="1"/>
</dbReference>
<dbReference type="Gene3D" id="3.40.50.2300">
    <property type="match status" value="1"/>
</dbReference>
<dbReference type="AlphaFoldDB" id="A0A480AN73"/>
<dbReference type="RefSeq" id="WP_137731935.1">
    <property type="nucleotide sequence ID" value="NZ_BJCL01000002.1"/>
</dbReference>
<evidence type="ECO:0000313" key="5">
    <source>
        <dbReference type="Proteomes" id="UP000301751"/>
    </source>
</evidence>
<keyword evidence="5" id="KW-1185">Reference proteome</keyword>
<dbReference type="Proteomes" id="UP000301751">
    <property type="component" value="Unassembled WGS sequence"/>
</dbReference>
<dbReference type="SMART" id="SM00448">
    <property type="entry name" value="REC"/>
    <property type="match status" value="1"/>
</dbReference>
<feature type="modified residue" description="4-aspartylphosphate" evidence="1">
    <location>
        <position position="62"/>
    </location>
</feature>
<dbReference type="OrthoDB" id="236568at2"/>
<organism evidence="4 5">
    <name type="scientific">Pseudaquabacterium pictum</name>
    <dbReference type="NCBI Taxonomy" id="2315236"/>
    <lineage>
        <taxon>Bacteria</taxon>
        <taxon>Pseudomonadati</taxon>
        <taxon>Pseudomonadota</taxon>
        <taxon>Betaproteobacteria</taxon>
        <taxon>Burkholderiales</taxon>
        <taxon>Sphaerotilaceae</taxon>
        <taxon>Pseudaquabacterium</taxon>
    </lineage>
</organism>
<dbReference type="GO" id="GO:0000156">
    <property type="term" value="F:phosphorelay response regulator activity"/>
    <property type="evidence" value="ECO:0007669"/>
    <property type="project" value="InterPro"/>
</dbReference>
<dbReference type="InterPro" id="IPR007492">
    <property type="entry name" value="LytTR_DNA-bd_dom"/>
</dbReference>
<evidence type="ECO:0000259" key="2">
    <source>
        <dbReference type="PROSITE" id="PS50110"/>
    </source>
</evidence>
<accession>A0A480AN73</accession>
<feature type="domain" description="Response regulatory" evidence="2">
    <location>
        <begin position="9"/>
        <end position="131"/>
    </location>
</feature>
<proteinExistence type="predicted"/>
<dbReference type="PANTHER" id="PTHR37299">
    <property type="entry name" value="TRANSCRIPTIONAL REGULATOR-RELATED"/>
    <property type="match status" value="1"/>
</dbReference>
<gene>
    <name evidence="4" type="primary">algR_2</name>
    <name evidence="4" type="ORF">AQPW35_12810</name>
</gene>
<feature type="domain" description="HTH LytTR-type" evidence="3">
    <location>
        <begin position="148"/>
        <end position="260"/>
    </location>
</feature>
<dbReference type="Gene3D" id="2.40.50.1020">
    <property type="entry name" value="LytTr DNA-binding domain"/>
    <property type="match status" value="1"/>
</dbReference>
<sequence length="261" mass="27897">MSEESSPLRVLVVDDEPLARLRLRGLVEANPLPAALVVGEAGDAPQAQALLAHTACDLVLLDIVMPGGSGLKLADAIRRAAVAPGQPQPPMVVFVTAHAEHALRAFEVDAADYITKPVRRERLQAALLRVAQRLAAPVLAEQPAVPVLVVSDRGRVLRVPLTEVVYLKAELKYVTLRTRQAEWLLDEPLADLAQRLGEGFLRVHRNALVARSAVRALERAPAAGAGPGEADDSWVVRLANGEALAVSRRQLPAVREALASG</sequence>
<evidence type="ECO:0000259" key="3">
    <source>
        <dbReference type="PROSITE" id="PS50930"/>
    </source>
</evidence>
<dbReference type="SUPFAM" id="SSF52172">
    <property type="entry name" value="CheY-like"/>
    <property type="match status" value="1"/>
</dbReference>
<dbReference type="SMART" id="SM00850">
    <property type="entry name" value="LytTR"/>
    <property type="match status" value="1"/>
</dbReference>